<feature type="transmembrane region" description="Helical" evidence="2">
    <location>
        <begin position="210"/>
        <end position="231"/>
    </location>
</feature>
<evidence type="ECO:0000256" key="2">
    <source>
        <dbReference type="SAM" id="Phobius"/>
    </source>
</evidence>
<protein>
    <recommendedName>
        <fullName evidence="5">Transmembrane protein</fullName>
    </recommendedName>
</protein>
<sequence length="457" mass="49621">MARPKSSKSSHKGVEDSVTVATEAPPSPPTTRNKTYAAVAEVNPPKKTRKHRRSKSKSEHSHNGDSVDTDDDDNKLASAVAKKTEKARPKASKASSATKKQLDSSLRKAKKVVGELSDSFEEARTWPLPGVLSDIVEGDVGELGRMAVWSLVSLIVSTSTRVALGAMTTGWSQTWVSWPSYFGTEDLPSIGSFAAMLVSRMIRMTLSNGYLAIPNLAAINILYYGPIVYLLSSYYNVPLSSTLFSEGINFASEFVPLFLHHYVLQRRSTKAADEDESDDEDDILLYDKSVKFDAVSFAYSSVFAAVLYGFTFVQACRFFLPTILVVHFFGIATVEPARAHPLLRSTPLTIHEVFSAVFQSVPAVLLNLACGVAARTFIFNHHYGLTEVSPGFSRSAALYRRIVTVRTAALSLSVGLSIFLHCFFNIQGVDAVGASVFASIWAVAPLLVGVGLAFTGV</sequence>
<feature type="transmembrane region" description="Helical" evidence="2">
    <location>
        <begin position="432"/>
        <end position="454"/>
    </location>
</feature>
<feature type="transmembrane region" description="Helical" evidence="2">
    <location>
        <begin position="318"/>
        <end position="334"/>
    </location>
</feature>
<keyword evidence="2" id="KW-0472">Membrane</keyword>
<evidence type="ECO:0000313" key="4">
    <source>
        <dbReference type="Proteomes" id="UP001642405"/>
    </source>
</evidence>
<feature type="transmembrane region" description="Helical" evidence="2">
    <location>
        <begin position="354"/>
        <end position="374"/>
    </location>
</feature>
<evidence type="ECO:0008006" key="5">
    <source>
        <dbReference type="Google" id="ProtNLM"/>
    </source>
</evidence>
<feature type="compositionally biased region" description="Basic residues" evidence="1">
    <location>
        <begin position="1"/>
        <end position="11"/>
    </location>
</feature>
<dbReference type="Proteomes" id="UP001642405">
    <property type="component" value="Unassembled WGS sequence"/>
</dbReference>
<keyword evidence="2" id="KW-0812">Transmembrane</keyword>
<keyword evidence="4" id="KW-1185">Reference proteome</keyword>
<comment type="caution">
    <text evidence="3">The sequence shown here is derived from an EMBL/GenBank/DDBJ whole genome shotgun (WGS) entry which is preliminary data.</text>
</comment>
<proteinExistence type="predicted"/>
<feature type="transmembrane region" description="Helical" evidence="2">
    <location>
        <begin position="294"/>
        <end position="311"/>
    </location>
</feature>
<dbReference type="EMBL" id="CAWUHB010000052">
    <property type="protein sequence ID" value="CAK7230213.1"/>
    <property type="molecule type" value="Genomic_DNA"/>
</dbReference>
<keyword evidence="2" id="KW-1133">Transmembrane helix</keyword>
<gene>
    <name evidence="3" type="ORF">SCUCBS95973_007497</name>
</gene>
<organism evidence="3 4">
    <name type="scientific">Sporothrix curviconia</name>
    <dbReference type="NCBI Taxonomy" id="1260050"/>
    <lineage>
        <taxon>Eukaryota</taxon>
        <taxon>Fungi</taxon>
        <taxon>Dikarya</taxon>
        <taxon>Ascomycota</taxon>
        <taxon>Pezizomycotina</taxon>
        <taxon>Sordariomycetes</taxon>
        <taxon>Sordariomycetidae</taxon>
        <taxon>Ophiostomatales</taxon>
        <taxon>Ophiostomataceae</taxon>
        <taxon>Sporothrix</taxon>
    </lineage>
</organism>
<feature type="transmembrane region" description="Helical" evidence="2">
    <location>
        <begin position="403"/>
        <end position="426"/>
    </location>
</feature>
<feature type="compositionally biased region" description="Basic residues" evidence="1">
    <location>
        <begin position="46"/>
        <end position="55"/>
    </location>
</feature>
<evidence type="ECO:0000313" key="3">
    <source>
        <dbReference type="EMBL" id="CAK7230213.1"/>
    </source>
</evidence>
<name>A0ABP0CE44_9PEZI</name>
<feature type="compositionally biased region" description="Basic and acidic residues" evidence="1">
    <location>
        <begin position="56"/>
        <end position="65"/>
    </location>
</feature>
<feature type="region of interest" description="Disordered" evidence="1">
    <location>
        <begin position="1"/>
        <end position="106"/>
    </location>
</feature>
<evidence type="ECO:0000256" key="1">
    <source>
        <dbReference type="SAM" id="MobiDB-lite"/>
    </source>
</evidence>
<accession>A0ABP0CE44</accession>
<reference evidence="3 4" key="1">
    <citation type="submission" date="2024-01" db="EMBL/GenBank/DDBJ databases">
        <authorList>
            <person name="Allen C."/>
            <person name="Tagirdzhanova G."/>
        </authorList>
    </citation>
    <scope>NUCLEOTIDE SEQUENCE [LARGE SCALE GENOMIC DNA]</scope>
</reference>